<accession>A0A9P0DIC9</accession>
<sequence>MLHYIINVFVFIVMIIEIKGDSYYNEIMESGCYNQICWKDDTYPTNTIKRQMRSINLLENFSAAQKFKGPIDLSSRSCKLCSTSMNLRIEPLSIIDAGIKYYILKNEKYNETRIEINVCAANQDSSFCHKKETRLDDTYKCKQKTTQMSVLVYNSLNNSFMGKSFTYPSACECLLSTAISYH</sequence>
<evidence type="ECO:0000313" key="3">
    <source>
        <dbReference type="EMBL" id="CAH1154873.1"/>
    </source>
</evidence>
<proteinExistence type="predicted"/>
<reference evidence="3" key="2">
    <citation type="submission" date="2022-10" db="EMBL/GenBank/DDBJ databases">
        <authorList>
            <consortium name="ENA_rothamsted_submissions"/>
            <consortium name="culmorum"/>
            <person name="King R."/>
        </authorList>
    </citation>
    <scope>NUCLEOTIDE SEQUENCE</scope>
</reference>
<feature type="domain" description="Spaetzle" evidence="2">
    <location>
        <begin position="80"/>
        <end position="174"/>
    </location>
</feature>
<keyword evidence="1" id="KW-0732">Signal</keyword>
<dbReference type="Pfam" id="PF16077">
    <property type="entry name" value="Spaetzle"/>
    <property type="match status" value="1"/>
</dbReference>
<dbReference type="Proteomes" id="UP001153737">
    <property type="component" value="Chromosome 17"/>
</dbReference>
<reference evidence="3" key="1">
    <citation type="submission" date="2022-01" db="EMBL/GenBank/DDBJ databases">
        <authorList>
            <person name="King R."/>
        </authorList>
    </citation>
    <scope>NUCLEOTIDE SEQUENCE</scope>
</reference>
<dbReference type="InterPro" id="IPR029034">
    <property type="entry name" value="Cystine-knot_cytokine"/>
</dbReference>
<keyword evidence="4" id="KW-1185">Reference proteome</keyword>
<name>A0A9P0DIC9_PHACE</name>
<organism evidence="3 4">
    <name type="scientific">Phaedon cochleariae</name>
    <name type="common">Mustard beetle</name>
    <dbReference type="NCBI Taxonomy" id="80249"/>
    <lineage>
        <taxon>Eukaryota</taxon>
        <taxon>Metazoa</taxon>
        <taxon>Ecdysozoa</taxon>
        <taxon>Arthropoda</taxon>
        <taxon>Hexapoda</taxon>
        <taxon>Insecta</taxon>
        <taxon>Pterygota</taxon>
        <taxon>Neoptera</taxon>
        <taxon>Endopterygota</taxon>
        <taxon>Coleoptera</taxon>
        <taxon>Polyphaga</taxon>
        <taxon>Cucujiformia</taxon>
        <taxon>Chrysomeloidea</taxon>
        <taxon>Chrysomelidae</taxon>
        <taxon>Chrysomelinae</taxon>
        <taxon>Chrysomelini</taxon>
        <taxon>Phaedon</taxon>
    </lineage>
</organism>
<dbReference type="SUPFAM" id="SSF57501">
    <property type="entry name" value="Cystine-knot cytokines"/>
    <property type="match status" value="1"/>
</dbReference>
<dbReference type="EMBL" id="OU896723">
    <property type="protein sequence ID" value="CAH1154873.1"/>
    <property type="molecule type" value="Genomic_DNA"/>
</dbReference>
<evidence type="ECO:0000259" key="2">
    <source>
        <dbReference type="Pfam" id="PF16077"/>
    </source>
</evidence>
<dbReference type="InterPro" id="IPR032104">
    <property type="entry name" value="Spaetzle"/>
</dbReference>
<protein>
    <recommendedName>
        <fullName evidence="2">Spaetzle domain-containing protein</fullName>
    </recommendedName>
</protein>
<gene>
    <name evidence="3" type="ORF">PHAECO_LOCUS5762</name>
</gene>
<feature type="chain" id="PRO_5040197332" description="Spaetzle domain-containing protein" evidence="1">
    <location>
        <begin position="21"/>
        <end position="182"/>
    </location>
</feature>
<evidence type="ECO:0000313" key="4">
    <source>
        <dbReference type="Proteomes" id="UP001153737"/>
    </source>
</evidence>
<dbReference type="AlphaFoldDB" id="A0A9P0DIC9"/>
<dbReference type="OrthoDB" id="6719897at2759"/>
<evidence type="ECO:0000256" key="1">
    <source>
        <dbReference type="SAM" id="SignalP"/>
    </source>
</evidence>
<dbReference type="Gene3D" id="2.10.90.10">
    <property type="entry name" value="Cystine-knot cytokines"/>
    <property type="match status" value="1"/>
</dbReference>
<feature type="signal peptide" evidence="1">
    <location>
        <begin position="1"/>
        <end position="20"/>
    </location>
</feature>